<organism evidence="15 16">
    <name type="scientific">Laodelphax striatellus</name>
    <name type="common">Small brown planthopper</name>
    <name type="synonym">Delphax striatella</name>
    <dbReference type="NCBI Taxonomy" id="195883"/>
    <lineage>
        <taxon>Eukaryota</taxon>
        <taxon>Metazoa</taxon>
        <taxon>Ecdysozoa</taxon>
        <taxon>Arthropoda</taxon>
        <taxon>Hexapoda</taxon>
        <taxon>Insecta</taxon>
        <taxon>Pterygota</taxon>
        <taxon>Neoptera</taxon>
        <taxon>Paraneoptera</taxon>
        <taxon>Hemiptera</taxon>
        <taxon>Auchenorrhyncha</taxon>
        <taxon>Fulgoroidea</taxon>
        <taxon>Delphacidae</taxon>
        <taxon>Criomorphinae</taxon>
        <taxon>Laodelphax</taxon>
    </lineage>
</organism>
<evidence type="ECO:0000256" key="3">
    <source>
        <dbReference type="ARBA" id="ARBA00022692"/>
    </source>
</evidence>
<evidence type="ECO:0000256" key="8">
    <source>
        <dbReference type="ARBA" id="ARBA00023136"/>
    </source>
</evidence>
<evidence type="ECO:0000256" key="11">
    <source>
        <dbReference type="ARBA" id="ARBA00023180"/>
    </source>
</evidence>
<evidence type="ECO:0000256" key="6">
    <source>
        <dbReference type="ARBA" id="ARBA00022840"/>
    </source>
</evidence>
<keyword evidence="8" id="KW-0472">Membrane</keyword>
<keyword evidence="3" id="KW-0812">Transmembrane</keyword>
<dbReference type="InParanoid" id="A0A482WLH8"/>
<dbReference type="Proteomes" id="UP000291343">
    <property type="component" value="Unassembled WGS sequence"/>
</dbReference>
<evidence type="ECO:0000256" key="1">
    <source>
        <dbReference type="ARBA" id="ARBA00004251"/>
    </source>
</evidence>
<dbReference type="STRING" id="195883.A0A482WLH8"/>
<dbReference type="SMR" id="A0A482WLH8"/>
<dbReference type="SMART" id="SM00231">
    <property type="entry name" value="FA58C"/>
    <property type="match status" value="1"/>
</dbReference>
<dbReference type="EMBL" id="QKKF02031635">
    <property type="protein sequence ID" value="RZF34405.1"/>
    <property type="molecule type" value="Genomic_DNA"/>
</dbReference>
<keyword evidence="7" id="KW-1133">Transmembrane helix</keyword>
<comment type="similarity">
    <text evidence="12">Belongs to the protein kinase superfamily. Tyr protein kinase family. Insulin receptor subfamily.</text>
</comment>
<evidence type="ECO:0000256" key="13">
    <source>
        <dbReference type="SAM" id="SignalP"/>
    </source>
</evidence>
<dbReference type="CDD" id="cd00057">
    <property type="entry name" value="FA58C"/>
    <property type="match status" value="1"/>
</dbReference>
<keyword evidence="16" id="KW-1185">Reference proteome</keyword>
<keyword evidence="4 13" id="KW-0732">Signal</keyword>
<dbReference type="PROSITE" id="PS50022">
    <property type="entry name" value="FA58C_3"/>
    <property type="match status" value="1"/>
</dbReference>
<keyword evidence="6" id="KW-0067">ATP-binding</keyword>
<evidence type="ECO:0000256" key="2">
    <source>
        <dbReference type="ARBA" id="ARBA00022475"/>
    </source>
</evidence>
<keyword evidence="2" id="KW-1003">Cell membrane</keyword>
<dbReference type="GO" id="GO:0005524">
    <property type="term" value="F:ATP binding"/>
    <property type="evidence" value="ECO:0007669"/>
    <property type="project" value="UniProtKB-KW"/>
</dbReference>
<protein>
    <recommendedName>
        <fullName evidence="14">F5/8 type C domain-containing protein</fullName>
    </recommendedName>
</protein>
<evidence type="ECO:0000313" key="15">
    <source>
        <dbReference type="EMBL" id="RZF34405.1"/>
    </source>
</evidence>
<evidence type="ECO:0000256" key="7">
    <source>
        <dbReference type="ARBA" id="ARBA00022989"/>
    </source>
</evidence>
<evidence type="ECO:0000313" key="16">
    <source>
        <dbReference type="Proteomes" id="UP000291343"/>
    </source>
</evidence>
<dbReference type="PANTHER" id="PTHR24543">
    <property type="entry name" value="MULTICOPPER OXIDASE-RELATED"/>
    <property type="match status" value="1"/>
</dbReference>
<dbReference type="InterPro" id="IPR008979">
    <property type="entry name" value="Galactose-bd-like_sf"/>
</dbReference>
<dbReference type="OrthoDB" id="6071166at2759"/>
<dbReference type="FunFam" id="2.60.120.260:FF:000007">
    <property type="entry name" value="Discoidin domain receptor tyrosine kinase 1"/>
    <property type="match status" value="1"/>
</dbReference>
<feature type="chain" id="PRO_5019732306" description="F5/8 type C domain-containing protein" evidence="13">
    <location>
        <begin position="25"/>
        <end position="230"/>
    </location>
</feature>
<proteinExistence type="inferred from homology"/>
<feature type="domain" description="F5/8 type C" evidence="14">
    <location>
        <begin position="26"/>
        <end position="182"/>
    </location>
</feature>
<dbReference type="SUPFAM" id="SSF49785">
    <property type="entry name" value="Galactose-binding domain-like"/>
    <property type="match status" value="1"/>
</dbReference>
<evidence type="ECO:0000256" key="12">
    <source>
        <dbReference type="ARBA" id="ARBA00061639"/>
    </source>
</evidence>
<evidence type="ECO:0000256" key="5">
    <source>
        <dbReference type="ARBA" id="ARBA00022741"/>
    </source>
</evidence>
<name>A0A482WLH8_LAOST</name>
<comment type="caution">
    <text evidence="15">The sequence shown here is derived from an EMBL/GenBank/DDBJ whole genome shotgun (WGS) entry which is preliminary data.</text>
</comment>
<feature type="signal peptide" evidence="13">
    <location>
        <begin position="1"/>
        <end position="24"/>
    </location>
</feature>
<dbReference type="GO" id="GO:0005886">
    <property type="term" value="C:plasma membrane"/>
    <property type="evidence" value="ECO:0007669"/>
    <property type="project" value="UniProtKB-SubCell"/>
</dbReference>
<reference evidence="15 16" key="1">
    <citation type="journal article" date="2017" name="Gigascience">
        <title>Genome sequence of the small brown planthopper, Laodelphax striatellus.</title>
        <authorList>
            <person name="Zhu J."/>
            <person name="Jiang F."/>
            <person name="Wang X."/>
            <person name="Yang P."/>
            <person name="Bao Y."/>
            <person name="Zhao W."/>
            <person name="Wang W."/>
            <person name="Lu H."/>
            <person name="Wang Q."/>
            <person name="Cui N."/>
            <person name="Li J."/>
            <person name="Chen X."/>
            <person name="Luo L."/>
            <person name="Yu J."/>
            <person name="Kang L."/>
            <person name="Cui F."/>
        </authorList>
    </citation>
    <scope>NUCLEOTIDE SEQUENCE [LARGE SCALE GENOMIC DNA]</scope>
    <source>
        <strain evidence="15">Lst14</strain>
    </source>
</reference>
<accession>A0A482WLH8</accession>
<dbReference type="Gene3D" id="2.60.120.260">
    <property type="entry name" value="Galactose-binding domain-like"/>
    <property type="match status" value="1"/>
</dbReference>
<evidence type="ECO:0000256" key="9">
    <source>
        <dbReference type="ARBA" id="ARBA00023157"/>
    </source>
</evidence>
<comment type="subcellular location">
    <subcellularLocation>
        <location evidence="1">Cell membrane</location>
        <topology evidence="1">Single-pass type I membrane protein</topology>
    </subcellularLocation>
</comment>
<evidence type="ECO:0000259" key="14">
    <source>
        <dbReference type="PROSITE" id="PS50022"/>
    </source>
</evidence>
<dbReference type="PANTHER" id="PTHR24543:SF291">
    <property type="entry name" value="SMOKE ALARM, ISOFORM D"/>
    <property type="match status" value="1"/>
</dbReference>
<keyword evidence="11" id="KW-0325">Glycoprotein</keyword>
<keyword evidence="10" id="KW-0675">Receptor</keyword>
<dbReference type="PROSITE" id="PS01286">
    <property type="entry name" value="FA58C_2"/>
    <property type="match status" value="1"/>
</dbReference>
<dbReference type="GO" id="GO:0048680">
    <property type="term" value="P:positive regulation of axon regeneration"/>
    <property type="evidence" value="ECO:0007669"/>
    <property type="project" value="UniProtKB-ARBA"/>
</dbReference>
<gene>
    <name evidence="15" type="ORF">LSTR_LSTR012480</name>
</gene>
<dbReference type="InterPro" id="IPR000421">
    <property type="entry name" value="FA58C"/>
</dbReference>
<evidence type="ECO:0000256" key="4">
    <source>
        <dbReference type="ARBA" id="ARBA00022729"/>
    </source>
</evidence>
<dbReference type="Pfam" id="PF00754">
    <property type="entry name" value="F5_F8_type_C"/>
    <property type="match status" value="1"/>
</dbReference>
<sequence>MPVTSSLCIVALLLVHAFVASVAGECRAALGMEEGRIPDKAISASSTYELKSVGPQNARLRQELNGGAWCPKAQISSEVREFLEVDLGRDHLVTLTETQGRFGNGQGQEYAEAFSIEYWRSMLGRWTEYKDSSGKKILQGNSNTYLVQKQDLDLPFVASKVRFIPYSQHPRTVCMRVELYGCSWERKPVSVTEKYSGGQINHAHCSAAREDYPFSSKQTRVLLGRKENKK</sequence>
<keyword evidence="9" id="KW-1015">Disulfide bond</keyword>
<dbReference type="AlphaFoldDB" id="A0A482WLH8"/>
<evidence type="ECO:0000256" key="10">
    <source>
        <dbReference type="ARBA" id="ARBA00023170"/>
    </source>
</evidence>
<keyword evidence="5" id="KW-0547">Nucleotide-binding</keyword>